<comment type="similarity">
    <text evidence="2">Belongs to the FKBP-type PPIase family.</text>
</comment>
<feature type="region of interest" description="Disordered" evidence="7">
    <location>
        <begin position="42"/>
        <end position="100"/>
    </location>
</feature>
<evidence type="ECO:0000256" key="1">
    <source>
        <dbReference type="ARBA" id="ARBA00000971"/>
    </source>
</evidence>
<organism evidence="9 10">
    <name type="scientific">Ralstonia solanacearum (strain Po82)</name>
    <dbReference type="NCBI Taxonomy" id="1031711"/>
    <lineage>
        <taxon>Bacteria</taxon>
        <taxon>Pseudomonadati</taxon>
        <taxon>Pseudomonadota</taxon>
        <taxon>Betaproteobacteria</taxon>
        <taxon>Burkholderiales</taxon>
        <taxon>Burkholderiaceae</taxon>
        <taxon>Ralstonia</taxon>
        <taxon>Ralstonia solanacearum species complex</taxon>
    </lineage>
</organism>
<dbReference type="PROSITE" id="PS50059">
    <property type="entry name" value="FKBP_PPIASE"/>
    <property type="match status" value="1"/>
</dbReference>
<dbReference type="GO" id="GO:0003755">
    <property type="term" value="F:peptidyl-prolyl cis-trans isomerase activity"/>
    <property type="evidence" value="ECO:0007669"/>
    <property type="project" value="UniProtKB-KW"/>
</dbReference>
<feature type="region of interest" description="Disordered" evidence="7">
    <location>
        <begin position="157"/>
        <end position="178"/>
    </location>
</feature>
<dbReference type="EC" id="5.2.1.8" evidence="6"/>
<feature type="region of interest" description="Disordered" evidence="7">
    <location>
        <begin position="1"/>
        <end position="22"/>
    </location>
</feature>
<evidence type="ECO:0000313" key="10">
    <source>
        <dbReference type="Proteomes" id="UP000007953"/>
    </source>
</evidence>
<feature type="compositionally biased region" description="Basic and acidic residues" evidence="7">
    <location>
        <begin position="257"/>
        <end position="269"/>
    </location>
</feature>
<dbReference type="Gene3D" id="3.10.50.40">
    <property type="match status" value="1"/>
</dbReference>
<dbReference type="HOGENOM" id="CLU_521632_0_0_4"/>
<evidence type="ECO:0000256" key="6">
    <source>
        <dbReference type="PROSITE-ProRule" id="PRU00277"/>
    </source>
</evidence>
<evidence type="ECO:0000256" key="5">
    <source>
        <dbReference type="ARBA" id="ARBA00056164"/>
    </source>
</evidence>
<feature type="compositionally biased region" description="Basic residues" evidence="7">
    <location>
        <begin position="239"/>
        <end position="248"/>
    </location>
</feature>
<feature type="region of interest" description="Disordered" evidence="7">
    <location>
        <begin position="239"/>
        <end position="290"/>
    </location>
</feature>
<evidence type="ECO:0000256" key="7">
    <source>
        <dbReference type="SAM" id="MobiDB-lite"/>
    </source>
</evidence>
<dbReference type="InterPro" id="IPR046357">
    <property type="entry name" value="PPIase_dom_sf"/>
</dbReference>
<dbReference type="FunFam" id="3.10.50.40:FF:000006">
    <property type="entry name" value="Peptidyl-prolyl cis-trans isomerase"/>
    <property type="match status" value="1"/>
</dbReference>
<dbReference type="InterPro" id="IPR001179">
    <property type="entry name" value="PPIase_FKBP_dom"/>
</dbReference>
<dbReference type="eggNOG" id="COG0545">
    <property type="taxonomic scope" value="Bacteria"/>
</dbReference>
<dbReference type="AlphaFoldDB" id="F6G1D5"/>
<accession>F6G1D5</accession>
<dbReference type="PATRIC" id="fig|1031711.3.peg.1595"/>
<gene>
    <name evidence="9" type="primary">fkpA</name>
    <name evidence="9" type="ordered locus">RSPO_c01639</name>
</gene>
<sequence>MRKALGPHGGDRPGAVRIDRHDGVRGGPVLRLACRGAGRARCADGRGRLPAEPSPLARAGRPVPAGDVRRLLQRAAVRDDPEPLRADAPGAHHRRQQHPQCAVHDRLGGAGDAADARRLHHPAAVPGDRHPQCRRGDLHLHAGAGIPDPLRDVAADPYRLPREGGGRRADPRRGPVPAGLQPRQLCRCGSGGRLRAPAGALCDGSPDLPCPAAVVVLPHREGDPDRAGARGCRLAGSRLRHHRRRAGRGRGGLHLPRGQDHGHRRDEPIQGRCAPHRRAHPGARGTDGAARPVGQLFLAPGRGGDDAPVPPRLPQPAGAVHRCPGGAAGGVAGRAAGGRAGPARRAALGRGAIGYTAGWQRGGPSGPLSETLITNLVHHSPMKRFSLLLCATSLALAAYNVQAASASSAAPAESLPSGVTIQDVVKGSGPSPKATDTVKVHYRGTLTDGTEFDSSYKRGQPISFPLNRVIPCWTEGVQKMQVGGKAKLTCPAATAYGARGVPGTIPPNATLNFEVELLGIGG</sequence>
<keyword evidence="3 6" id="KW-0697">Rotamase</keyword>
<feature type="compositionally biased region" description="Basic and acidic residues" evidence="7">
    <location>
        <begin position="157"/>
        <end position="173"/>
    </location>
</feature>
<evidence type="ECO:0000256" key="2">
    <source>
        <dbReference type="ARBA" id="ARBA00006577"/>
    </source>
</evidence>
<dbReference type="KEGG" id="rsn:RSPO_c01639"/>
<keyword evidence="4 6" id="KW-0413">Isomerase</keyword>
<comment type="catalytic activity">
    <reaction evidence="1 6">
        <text>[protein]-peptidylproline (omega=180) = [protein]-peptidylproline (omega=0)</text>
        <dbReference type="Rhea" id="RHEA:16237"/>
        <dbReference type="Rhea" id="RHEA-COMP:10747"/>
        <dbReference type="Rhea" id="RHEA-COMP:10748"/>
        <dbReference type="ChEBI" id="CHEBI:83833"/>
        <dbReference type="ChEBI" id="CHEBI:83834"/>
        <dbReference type="EC" id="5.2.1.8"/>
    </reaction>
</comment>
<evidence type="ECO:0000313" key="9">
    <source>
        <dbReference type="EMBL" id="AEG68939.1"/>
    </source>
</evidence>
<dbReference type="PANTHER" id="PTHR43811">
    <property type="entry name" value="FKBP-TYPE PEPTIDYL-PROLYL CIS-TRANS ISOMERASE FKPA"/>
    <property type="match status" value="1"/>
</dbReference>
<feature type="compositionally biased region" description="Basic and acidic residues" evidence="7">
    <location>
        <begin position="76"/>
        <end position="85"/>
    </location>
</feature>
<proteinExistence type="inferred from homology"/>
<evidence type="ECO:0000259" key="8">
    <source>
        <dbReference type="PROSITE" id="PS50059"/>
    </source>
</evidence>
<comment type="function">
    <text evidence="5">PPIases accelerate the folding of proteins.</text>
</comment>
<dbReference type="SUPFAM" id="SSF54534">
    <property type="entry name" value="FKBP-like"/>
    <property type="match status" value="1"/>
</dbReference>
<dbReference type="Proteomes" id="UP000007953">
    <property type="component" value="Chromosome"/>
</dbReference>
<protein>
    <recommendedName>
        <fullName evidence="6">peptidylprolyl isomerase</fullName>
        <ecNumber evidence="6">5.2.1.8</ecNumber>
    </recommendedName>
</protein>
<reference evidence="9 10" key="1">
    <citation type="journal article" date="2011" name="J. Bacteriol.">
        <title>Complete genome sequence of the plant pathogen Ralstonia solanacearum strain Po82.</title>
        <authorList>
            <person name="Xu J."/>
            <person name="Zheng H.J."/>
            <person name="Liu L."/>
            <person name="Pan Z.C."/>
            <person name="Prior P."/>
            <person name="Tang B."/>
            <person name="Xu J.S."/>
            <person name="Zhang H."/>
            <person name="Tian Q."/>
            <person name="Zhang L.Q."/>
            <person name="Feng J."/>
        </authorList>
    </citation>
    <scope>NUCLEOTIDE SEQUENCE [LARGE SCALE GENOMIC DNA]</scope>
    <source>
        <strain evidence="9 10">Po82</strain>
    </source>
</reference>
<evidence type="ECO:0000256" key="3">
    <source>
        <dbReference type="ARBA" id="ARBA00023110"/>
    </source>
</evidence>
<dbReference type="PANTHER" id="PTHR43811:SF19">
    <property type="entry name" value="39 KDA FK506-BINDING NUCLEAR PROTEIN"/>
    <property type="match status" value="1"/>
</dbReference>
<dbReference type="EMBL" id="CP002819">
    <property type="protein sequence ID" value="AEG68939.1"/>
    <property type="molecule type" value="Genomic_DNA"/>
</dbReference>
<dbReference type="Pfam" id="PF00254">
    <property type="entry name" value="FKBP_C"/>
    <property type="match status" value="1"/>
</dbReference>
<feature type="domain" description="PPIase FKBP-type" evidence="8">
    <location>
        <begin position="435"/>
        <end position="521"/>
    </location>
</feature>
<evidence type="ECO:0000256" key="4">
    <source>
        <dbReference type="ARBA" id="ARBA00023235"/>
    </source>
</evidence>
<name>F6G1D5_RALS8</name>